<proteinExistence type="predicted"/>
<keyword evidence="2" id="KW-1185">Reference proteome</keyword>
<feature type="region of interest" description="Disordered" evidence="1">
    <location>
        <begin position="33"/>
        <end position="71"/>
    </location>
</feature>
<dbReference type="WBParaSite" id="PEQ_0000477101-mRNA-1">
    <property type="protein sequence ID" value="PEQ_0000477101-mRNA-1"/>
    <property type="gene ID" value="PEQ_0000477101"/>
</dbReference>
<dbReference type="AlphaFoldDB" id="A0A914RDN6"/>
<accession>A0A914RDN6</accession>
<name>A0A914RDN6_PAREQ</name>
<organism evidence="2 3">
    <name type="scientific">Parascaris equorum</name>
    <name type="common">Equine roundworm</name>
    <dbReference type="NCBI Taxonomy" id="6256"/>
    <lineage>
        <taxon>Eukaryota</taxon>
        <taxon>Metazoa</taxon>
        <taxon>Ecdysozoa</taxon>
        <taxon>Nematoda</taxon>
        <taxon>Chromadorea</taxon>
        <taxon>Rhabditida</taxon>
        <taxon>Spirurina</taxon>
        <taxon>Ascaridomorpha</taxon>
        <taxon>Ascaridoidea</taxon>
        <taxon>Ascarididae</taxon>
        <taxon>Parascaris</taxon>
    </lineage>
</organism>
<evidence type="ECO:0000313" key="2">
    <source>
        <dbReference type="Proteomes" id="UP000887564"/>
    </source>
</evidence>
<reference evidence="3" key="1">
    <citation type="submission" date="2022-11" db="UniProtKB">
        <authorList>
            <consortium name="WormBaseParasite"/>
        </authorList>
    </citation>
    <scope>IDENTIFICATION</scope>
</reference>
<sequence length="71" mass="8057">MVCPEHEFVKTRPLLAEFNEKFARSNFLQMEDTDTGRVVDESVESASSEGESQSRGFEAEDTLENVEDVKK</sequence>
<evidence type="ECO:0000256" key="1">
    <source>
        <dbReference type="SAM" id="MobiDB-lite"/>
    </source>
</evidence>
<dbReference type="Proteomes" id="UP000887564">
    <property type="component" value="Unplaced"/>
</dbReference>
<evidence type="ECO:0000313" key="3">
    <source>
        <dbReference type="WBParaSite" id="PEQ_0000477101-mRNA-1"/>
    </source>
</evidence>
<feature type="compositionally biased region" description="Low complexity" evidence="1">
    <location>
        <begin position="44"/>
        <end position="54"/>
    </location>
</feature>
<protein>
    <submittedName>
        <fullName evidence="3">Uncharacterized protein</fullName>
    </submittedName>
</protein>
<feature type="compositionally biased region" description="Acidic residues" evidence="1">
    <location>
        <begin position="59"/>
        <end position="71"/>
    </location>
</feature>